<dbReference type="GeneID" id="119725801"/>
<proteinExistence type="predicted"/>
<dbReference type="AlphaFoldDB" id="A0A913ZND8"/>
<dbReference type="Proteomes" id="UP000887568">
    <property type="component" value="Unplaced"/>
</dbReference>
<evidence type="ECO:0000256" key="1">
    <source>
        <dbReference type="SAM" id="MobiDB-lite"/>
    </source>
</evidence>
<dbReference type="EnsemblMetazoa" id="XM_038197380.1">
    <property type="protein sequence ID" value="XP_038053308.1"/>
    <property type="gene ID" value="LOC119725801"/>
</dbReference>
<evidence type="ECO:0000313" key="3">
    <source>
        <dbReference type="Proteomes" id="UP000887568"/>
    </source>
</evidence>
<feature type="region of interest" description="Disordered" evidence="1">
    <location>
        <begin position="241"/>
        <end position="407"/>
    </location>
</feature>
<dbReference type="OrthoDB" id="10419226at2759"/>
<reference evidence="2" key="1">
    <citation type="submission" date="2022-11" db="UniProtKB">
        <authorList>
            <consortium name="EnsemblMetazoa"/>
        </authorList>
    </citation>
    <scope>IDENTIFICATION</scope>
</reference>
<dbReference type="RefSeq" id="XP_038053307.1">
    <property type="nucleotide sequence ID" value="XM_038197379.1"/>
</dbReference>
<organism evidence="2 3">
    <name type="scientific">Patiria miniata</name>
    <name type="common">Bat star</name>
    <name type="synonym">Asterina miniata</name>
    <dbReference type="NCBI Taxonomy" id="46514"/>
    <lineage>
        <taxon>Eukaryota</taxon>
        <taxon>Metazoa</taxon>
        <taxon>Echinodermata</taxon>
        <taxon>Eleutherozoa</taxon>
        <taxon>Asterozoa</taxon>
        <taxon>Asteroidea</taxon>
        <taxon>Valvatacea</taxon>
        <taxon>Valvatida</taxon>
        <taxon>Asterinidae</taxon>
        <taxon>Patiria</taxon>
    </lineage>
</organism>
<sequence>MAEKFANRVKELSSIYDAVSSANSSRTFGQFLKTDLTKDVLRKCSLTAIDLRYITLESNTQLYSFSGHWQDGIAAHVYSTRFDDPVPKMTNNASGDETSCARLFVTEKPIRVVSVQRNAMLELCKKWVRGHYDQGHAEGDRATNGEGDVVVDELPPAMPRNLFQRLDGLSFLDYVLYREHTEDFHSIKGVVFDDAPAAHPLVPSSRYLLLFDTKEISLLQELVYPAKKKLRKSVDGFLSCVSEPSRPQAPPMKRGRSVNTPPIPSHSPGGPPPPPPHQPKTHTAPPRPGTPTTSEEGKSPSKPQAAPRESTQHRETTPNKPPAPPKHTPSEETPKEVVNTPRVAHTMPRLGKAASLDDKVEENSPTKQPIYATPHKETTPNKPPPPPKHTPPPSENTYDEVDVDTQM</sequence>
<feature type="compositionally biased region" description="Acidic residues" evidence="1">
    <location>
        <begin position="397"/>
        <end position="407"/>
    </location>
</feature>
<dbReference type="EnsemblMetazoa" id="XM_038197379.1">
    <property type="protein sequence ID" value="XP_038053307.1"/>
    <property type="gene ID" value="LOC119725801"/>
</dbReference>
<dbReference type="OMA" id="IYNDICT"/>
<accession>A0A913ZND8</accession>
<feature type="compositionally biased region" description="Basic and acidic residues" evidence="1">
    <location>
        <begin position="355"/>
        <end position="364"/>
    </location>
</feature>
<name>A0A913ZND8_PATMI</name>
<protein>
    <submittedName>
        <fullName evidence="2">Uncharacterized protein</fullName>
    </submittedName>
</protein>
<feature type="compositionally biased region" description="Pro residues" evidence="1">
    <location>
        <begin position="381"/>
        <end position="394"/>
    </location>
</feature>
<keyword evidence="3" id="KW-1185">Reference proteome</keyword>
<feature type="compositionally biased region" description="Pro residues" evidence="1">
    <location>
        <begin position="261"/>
        <end position="278"/>
    </location>
</feature>
<dbReference type="RefSeq" id="XP_038053308.1">
    <property type="nucleotide sequence ID" value="XM_038197380.1"/>
</dbReference>
<evidence type="ECO:0000313" key="2">
    <source>
        <dbReference type="EnsemblMetazoa" id="XP_038053308.1"/>
    </source>
</evidence>